<comment type="caution">
    <text evidence="2">The sequence shown here is derived from an EMBL/GenBank/DDBJ whole genome shotgun (WGS) entry which is preliminary data.</text>
</comment>
<reference evidence="2 3" key="1">
    <citation type="journal article" date="2018" name="Mol. Plant">
        <title>The genome of Artemisia annua provides insight into the evolution of Asteraceae family and artemisinin biosynthesis.</title>
        <authorList>
            <person name="Shen Q."/>
            <person name="Zhang L."/>
            <person name="Liao Z."/>
            <person name="Wang S."/>
            <person name="Yan T."/>
            <person name="Shi P."/>
            <person name="Liu M."/>
            <person name="Fu X."/>
            <person name="Pan Q."/>
            <person name="Wang Y."/>
            <person name="Lv Z."/>
            <person name="Lu X."/>
            <person name="Zhang F."/>
            <person name="Jiang W."/>
            <person name="Ma Y."/>
            <person name="Chen M."/>
            <person name="Hao X."/>
            <person name="Li L."/>
            <person name="Tang Y."/>
            <person name="Lv G."/>
            <person name="Zhou Y."/>
            <person name="Sun X."/>
            <person name="Brodelius P.E."/>
            <person name="Rose J.K.C."/>
            <person name="Tang K."/>
        </authorList>
    </citation>
    <scope>NUCLEOTIDE SEQUENCE [LARGE SCALE GENOMIC DNA]</scope>
    <source>
        <strain evidence="3">cv. Huhao1</strain>
        <tissue evidence="2">Leaf</tissue>
    </source>
</reference>
<protein>
    <submittedName>
        <fullName evidence="2">Uncharacterized protein</fullName>
    </submittedName>
</protein>
<accession>A0A2U1MX70</accession>
<gene>
    <name evidence="2" type="ORF">CTI12_AA335320</name>
</gene>
<dbReference type="Proteomes" id="UP000245207">
    <property type="component" value="Unassembled WGS sequence"/>
</dbReference>
<dbReference type="PANTHER" id="PTHR33592:SF10">
    <property type="entry name" value="TRANSMEMBRANE PROTEIN"/>
    <property type="match status" value="1"/>
</dbReference>
<keyword evidence="3" id="KW-1185">Reference proteome</keyword>
<dbReference type="PANTHER" id="PTHR33592">
    <property type="entry name" value="TRANSMEMBRANE PROTEIN"/>
    <property type="match status" value="1"/>
</dbReference>
<name>A0A2U1MX70_ARTAN</name>
<proteinExistence type="predicted"/>
<evidence type="ECO:0000313" key="3">
    <source>
        <dbReference type="Proteomes" id="UP000245207"/>
    </source>
</evidence>
<sequence length="149" mass="16343">MRQETKSLAIVASLVLLFMSFECNVASRPFGGEFEKVWINTENLLLSSLPRGPVTPPGNGCTNTGNGGNPCIGSRKFAGRVGGVAAPTQLLATRTNSLKFICDLISSQEVAERSCLKVFSDDEDNFLRQCNLYEPDFHIPNLHRKSDIH</sequence>
<evidence type="ECO:0000256" key="1">
    <source>
        <dbReference type="SAM" id="SignalP"/>
    </source>
</evidence>
<dbReference type="EMBL" id="PKPP01004148">
    <property type="protein sequence ID" value="PWA65840.1"/>
    <property type="molecule type" value="Genomic_DNA"/>
</dbReference>
<organism evidence="2 3">
    <name type="scientific">Artemisia annua</name>
    <name type="common">Sweet wormwood</name>
    <dbReference type="NCBI Taxonomy" id="35608"/>
    <lineage>
        <taxon>Eukaryota</taxon>
        <taxon>Viridiplantae</taxon>
        <taxon>Streptophyta</taxon>
        <taxon>Embryophyta</taxon>
        <taxon>Tracheophyta</taxon>
        <taxon>Spermatophyta</taxon>
        <taxon>Magnoliopsida</taxon>
        <taxon>eudicotyledons</taxon>
        <taxon>Gunneridae</taxon>
        <taxon>Pentapetalae</taxon>
        <taxon>asterids</taxon>
        <taxon>campanulids</taxon>
        <taxon>Asterales</taxon>
        <taxon>Asteraceae</taxon>
        <taxon>Asteroideae</taxon>
        <taxon>Anthemideae</taxon>
        <taxon>Artemisiinae</taxon>
        <taxon>Artemisia</taxon>
    </lineage>
</organism>
<feature type="chain" id="PRO_5015593999" evidence="1">
    <location>
        <begin position="28"/>
        <end position="149"/>
    </location>
</feature>
<evidence type="ECO:0000313" key="2">
    <source>
        <dbReference type="EMBL" id="PWA65840.1"/>
    </source>
</evidence>
<dbReference type="AlphaFoldDB" id="A0A2U1MX70"/>
<keyword evidence="1" id="KW-0732">Signal</keyword>
<feature type="signal peptide" evidence="1">
    <location>
        <begin position="1"/>
        <end position="27"/>
    </location>
</feature>